<keyword evidence="5" id="KW-1185">Reference proteome</keyword>
<evidence type="ECO:0000313" key="5">
    <source>
        <dbReference type="Proteomes" id="UP000526003"/>
    </source>
</evidence>
<gene>
    <name evidence="4" type="ORF">H7995_17345</name>
</gene>
<name>A0A7X1GFK0_9PSED</name>
<dbReference type="PANTHER" id="PTHR43794:SF11">
    <property type="entry name" value="AMIDOHYDROLASE-RELATED DOMAIN-CONTAINING PROTEIN"/>
    <property type="match status" value="1"/>
</dbReference>
<dbReference type="Proteomes" id="UP000526003">
    <property type="component" value="Unassembled WGS sequence"/>
</dbReference>
<dbReference type="Gene3D" id="3.20.20.140">
    <property type="entry name" value="Metal-dependent hydrolases"/>
    <property type="match status" value="1"/>
</dbReference>
<keyword evidence="2 4" id="KW-0378">Hydrolase</keyword>
<evidence type="ECO:0000256" key="1">
    <source>
        <dbReference type="ARBA" id="ARBA00006745"/>
    </source>
</evidence>
<proteinExistence type="inferred from homology"/>
<dbReference type="Pfam" id="PF01979">
    <property type="entry name" value="Amidohydro_1"/>
    <property type="match status" value="1"/>
</dbReference>
<evidence type="ECO:0000313" key="4">
    <source>
        <dbReference type="EMBL" id="MBC2691559.1"/>
    </source>
</evidence>
<dbReference type="InterPro" id="IPR011059">
    <property type="entry name" value="Metal-dep_hydrolase_composite"/>
</dbReference>
<reference evidence="4 5" key="1">
    <citation type="submission" date="2020-08" db="EMBL/GenBank/DDBJ databases">
        <title>Pseudomonas sp. nov.</title>
        <authorList>
            <person name="Gieschler S."/>
            <person name="Fiedler G."/>
            <person name="Brinks E."/>
            <person name="Boehnlein C."/>
            <person name="Franz C.M.A.P."/>
            <person name="Kabisch J."/>
        </authorList>
    </citation>
    <scope>NUCLEOTIDE SEQUENCE [LARGE SCALE GENOMIC DNA]</scope>
    <source>
        <strain evidence="4 5">MBT-1</strain>
    </source>
</reference>
<dbReference type="CDD" id="cd01298">
    <property type="entry name" value="ATZ_TRZ_like"/>
    <property type="match status" value="1"/>
</dbReference>
<dbReference type="InterPro" id="IPR006680">
    <property type="entry name" value="Amidohydro-rel"/>
</dbReference>
<dbReference type="GO" id="GO:0016810">
    <property type="term" value="F:hydrolase activity, acting on carbon-nitrogen (but not peptide) bonds"/>
    <property type="evidence" value="ECO:0007669"/>
    <property type="project" value="InterPro"/>
</dbReference>
<accession>A0A7X1GFK0</accession>
<dbReference type="RefSeq" id="WP_166589467.1">
    <property type="nucleotide sequence ID" value="NZ_JACMYG010000018.1"/>
</dbReference>
<dbReference type="PANTHER" id="PTHR43794">
    <property type="entry name" value="AMINOHYDROLASE SSNA-RELATED"/>
    <property type="match status" value="1"/>
</dbReference>
<evidence type="ECO:0000259" key="3">
    <source>
        <dbReference type="Pfam" id="PF01979"/>
    </source>
</evidence>
<comment type="caution">
    <text evidence="4">The sequence shown here is derived from an EMBL/GenBank/DDBJ whole genome shotgun (WGS) entry which is preliminary data.</text>
</comment>
<dbReference type="InterPro" id="IPR032466">
    <property type="entry name" value="Metal_Hydrolase"/>
</dbReference>
<dbReference type="SUPFAM" id="SSF51556">
    <property type="entry name" value="Metallo-dependent hydrolases"/>
    <property type="match status" value="1"/>
</dbReference>
<dbReference type="Gene3D" id="2.30.40.10">
    <property type="entry name" value="Urease, subunit C, domain 1"/>
    <property type="match status" value="1"/>
</dbReference>
<feature type="domain" description="Amidohydrolase-related" evidence="3">
    <location>
        <begin position="59"/>
        <end position="408"/>
    </location>
</feature>
<dbReference type="AlphaFoldDB" id="A0A7X1GFK0"/>
<organism evidence="4 5">
    <name type="scientific">Pseudomonas kielensis</name>
    <dbReference type="NCBI Taxonomy" id="2762577"/>
    <lineage>
        <taxon>Bacteria</taxon>
        <taxon>Pseudomonadati</taxon>
        <taxon>Pseudomonadota</taxon>
        <taxon>Gammaproteobacteria</taxon>
        <taxon>Pseudomonadales</taxon>
        <taxon>Pseudomonadaceae</taxon>
        <taxon>Pseudomonas</taxon>
    </lineage>
</organism>
<evidence type="ECO:0000256" key="2">
    <source>
        <dbReference type="ARBA" id="ARBA00022801"/>
    </source>
</evidence>
<dbReference type="SUPFAM" id="SSF51338">
    <property type="entry name" value="Composite domain of metallo-dependent hydrolases"/>
    <property type="match status" value="1"/>
</dbReference>
<dbReference type="InterPro" id="IPR050287">
    <property type="entry name" value="MTA/SAH_deaminase"/>
</dbReference>
<dbReference type="EMBL" id="JACMYG010000018">
    <property type="protein sequence ID" value="MBC2691559.1"/>
    <property type="molecule type" value="Genomic_DNA"/>
</dbReference>
<comment type="similarity">
    <text evidence="1">Belongs to the metallo-dependent hydrolases superfamily. ATZ/TRZ family.</text>
</comment>
<sequence>MSYTVIRNAIIFTVNPQDQVLANGHVVIRDGIIEAIGQGDHMPLPADAKVIDCQGQMALLPGLVDAHSHSSLMRGITENLPLMQWLPYYQLEHRAMNAEDAYHAARLCYLEALKSGTTCVMDMYRFMHRCADAAGEIGIRVHLAPYAADLPGKDFFESPHANRQLIETHHMAHDGRVRVWMGLEHLFYCSPKAYAHARDCALDYGIGIHTHACEQKEEEQAVLQHFGKRSIPMLDQMGILGEKTLIAHCVWLNDEEIKRLADTGTAVAHCPSSNAKLASGIARVPEMLAAGIRVGLGTDGNVCNNSLDLFEEMKFASLLQKAHRLDAAALPANVALRMATIEGARVLGMDREIGSIEVGKRADLLLLDLAQPNMCPIVWEGTQTNVLWNLVYSARGSNVKTVLVDGKVILENGRSTLVDETALLQGAQAQTLQLMERRKDFAHTLVPMV</sequence>
<protein>
    <submittedName>
        <fullName evidence="4">Amidohydrolase</fullName>
    </submittedName>
</protein>